<organism evidence="1 2">
    <name type="scientific">Streptomyces nigra</name>
    <dbReference type="NCBI Taxonomy" id="1827580"/>
    <lineage>
        <taxon>Bacteria</taxon>
        <taxon>Bacillati</taxon>
        <taxon>Actinomycetota</taxon>
        <taxon>Actinomycetes</taxon>
        <taxon>Kitasatosporales</taxon>
        <taxon>Streptomycetaceae</taxon>
        <taxon>Streptomyces</taxon>
    </lineage>
</organism>
<gene>
    <name evidence="1" type="ORF">OHU27_00150</name>
</gene>
<protein>
    <submittedName>
        <fullName evidence="1">DUF6339 family protein</fullName>
    </submittedName>
</protein>
<reference evidence="1 2" key="1">
    <citation type="submission" date="2022-10" db="EMBL/GenBank/DDBJ databases">
        <title>The complete genomes of actinobacterial strains from the NBC collection.</title>
        <authorList>
            <person name="Joergensen T.S."/>
            <person name="Alvarez Arevalo M."/>
            <person name="Sterndorff E.B."/>
            <person name="Faurdal D."/>
            <person name="Vuksanovic O."/>
            <person name="Mourched A.-S."/>
            <person name="Charusanti P."/>
            <person name="Shaw S."/>
            <person name="Blin K."/>
            <person name="Weber T."/>
        </authorList>
    </citation>
    <scope>NUCLEOTIDE SEQUENCE [LARGE SCALE GENOMIC DNA]</scope>
    <source>
        <strain evidence="1 2">NBC_00206</strain>
    </source>
</reference>
<dbReference type="EMBL" id="CP108125">
    <property type="protein sequence ID" value="WTO80921.1"/>
    <property type="molecule type" value="Genomic_DNA"/>
</dbReference>
<name>A0ABZ1ILP3_9ACTN</name>
<evidence type="ECO:0000313" key="2">
    <source>
        <dbReference type="Proteomes" id="UP001622690"/>
    </source>
</evidence>
<sequence>MPRATHDIPQVLGLLPDAVVAKHLSHAIRSGQETPPQVALRKAATLLPPTEARWHTAPLRQLLEEAMRRFDDRRTAADAWLAPRLHATLRLTRAEAADGRLWNYLALLVAPDYVLWRHQGTETTATSRFSGAHYTQAFSRLWWAAELFRDGADYRPVETACRVQDVLNTTLRLDVIDHRPTALAIVRILDRLIADGIPRPGDHVNALSSAVNTAGSTLVYDVLAPDPGGEGEAVLDWIAEAQDAPAVPFERLPDGPDDGRVSAQSVDTLVALFDKLLAEAPRRQRPTLRPASPGVIPQQAIEAQRPVL</sequence>
<proteinExistence type="predicted"/>
<dbReference type="InterPro" id="IPR045920">
    <property type="entry name" value="DUF6339"/>
</dbReference>
<dbReference type="Pfam" id="PF19866">
    <property type="entry name" value="DUF6339"/>
    <property type="match status" value="1"/>
</dbReference>
<dbReference type="RefSeq" id="WP_406255873.1">
    <property type="nucleotide sequence ID" value="NZ_CP108125.1"/>
</dbReference>
<evidence type="ECO:0000313" key="1">
    <source>
        <dbReference type="EMBL" id="WTO80921.1"/>
    </source>
</evidence>
<accession>A0ABZ1ILP3</accession>
<dbReference type="Proteomes" id="UP001622690">
    <property type="component" value="Chromosome"/>
</dbReference>
<keyword evidence="2" id="KW-1185">Reference proteome</keyword>